<organism evidence="17 18">
    <name type="scientific">Acrasis kona</name>
    <dbReference type="NCBI Taxonomy" id="1008807"/>
    <lineage>
        <taxon>Eukaryota</taxon>
        <taxon>Discoba</taxon>
        <taxon>Heterolobosea</taxon>
        <taxon>Tetramitia</taxon>
        <taxon>Eutetramitia</taxon>
        <taxon>Acrasidae</taxon>
        <taxon>Acrasis</taxon>
    </lineage>
</organism>
<keyword evidence="18" id="KW-1185">Reference proteome</keyword>
<dbReference type="PROSITE" id="PS00105">
    <property type="entry name" value="AA_TRANSFER_CLASS_1"/>
    <property type="match status" value="1"/>
</dbReference>
<evidence type="ECO:0000313" key="18">
    <source>
        <dbReference type="Proteomes" id="UP001431209"/>
    </source>
</evidence>
<dbReference type="AlphaFoldDB" id="A0AAW2ZD51"/>
<dbReference type="Gene3D" id="3.40.640.10">
    <property type="entry name" value="Type I PLP-dependent aspartate aminotransferase-like (Major domain)"/>
    <property type="match status" value="1"/>
</dbReference>
<name>A0AAW2ZD51_9EUKA</name>
<dbReference type="InterPro" id="IPR004838">
    <property type="entry name" value="NHTrfase_class1_PyrdxlP-BS"/>
</dbReference>
<dbReference type="GO" id="GO:0030170">
    <property type="term" value="F:pyridoxal phosphate binding"/>
    <property type="evidence" value="ECO:0007669"/>
    <property type="project" value="InterPro"/>
</dbReference>
<protein>
    <recommendedName>
        <fullName evidence="6">Tyrosine aminotransferase</fullName>
        <ecNumber evidence="5">2.6.1.5</ecNumber>
    </recommendedName>
    <alternativeName>
        <fullName evidence="12">L-tyrosine:2-oxoglutarate aminotransferase</fullName>
    </alternativeName>
</protein>
<dbReference type="CDD" id="cd00609">
    <property type="entry name" value="AAT_like"/>
    <property type="match status" value="1"/>
</dbReference>
<keyword evidence="9" id="KW-0828">Tyrosine catabolism</keyword>
<dbReference type="InterPro" id="IPR015422">
    <property type="entry name" value="PyrdxlP-dep_Trfase_small"/>
</dbReference>
<dbReference type="GO" id="GO:0006572">
    <property type="term" value="P:L-tyrosine catabolic process"/>
    <property type="evidence" value="ECO:0007669"/>
    <property type="project" value="UniProtKB-KW"/>
</dbReference>
<accession>A0AAW2ZD51</accession>
<feature type="domain" description="Aminotransferase class I/classII large" evidence="16">
    <location>
        <begin position="41"/>
        <end position="407"/>
    </location>
</feature>
<comment type="subunit">
    <text evidence="4">Homodimer.</text>
</comment>
<dbReference type="Proteomes" id="UP001431209">
    <property type="component" value="Unassembled WGS sequence"/>
</dbReference>
<dbReference type="NCBIfam" id="TIGR01264">
    <property type="entry name" value="tyr_amTase_E"/>
    <property type="match status" value="1"/>
</dbReference>
<feature type="modified residue" description="N6-(pyridoxal phosphate)lysine" evidence="15">
    <location>
        <position position="249"/>
    </location>
</feature>
<evidence type="ECO:0000256" key="12">
    <source>
        <dbReference type="ARBA" id="ARBA00031696"/>
    </source>
</evidence>
<dbReference type="InterPro" id="IPR015421">
    <property type="entry name" value="PyrdxlP-dep_Trfase_major"/>
</dbReference>
<comment type="caution">
    <text evidence="17">The sequence shown here is derived from an EMBL/GenBank/DDBJ whole genome shotgun (WGS) entry which is preliminary data.</text>
</comment>
<dbReference type="Gene3D" id="3.90.1150.10">
    <property type="entry name" value="Aspartate Aminotransferase, domain 1"/>
    <property type="match status" value="1"/>
</dbReference>
<evidence type="ECO:0000256" key="9">
    <source>
        <dbReference type="ARBA" id="ARBA00022878"/>
    </source>
</evidence>
<comment type="pathway">
    <text evidence="2">Amino-acid degradation; L-phenylalanine degradation; acetoacetate and fumarate from L-phenylalanine: step 2/6.</text>
</comment>
<dbReference type="SUPFAM" id="SSF53383">
    <property type="entry name" value="PLP-dependent transferases"/>
    <property type="match status" value="1"/>
</dbReference>
<evidence type="ECO:0000256" key="1">
    <source>
        <dbReference type="ARBA" id="ARBA00001933"/>
    </source>
</evidence>
<proteinExistence type="inferred from homology"/>
<evidence type="ECO:0000256" key="4">
    <source>
        <dbReference type="ARBA" id="ARBA00011738"/>
    </source>
</evidence>
<evidence type="ECO:0000256" key="15">
    <source>
        <dbReference type="PIRSR" id="PIRSR000517-1"/>
    </source>
</evidence>
<dbReference type="InterPro" id="IPR005958">
    <property type="entry name" value="TyrNic_aminoTrfase"/>
</dbReference>
<gene>
    <name evidence="17" type="ORF">AKO1_000146</name>
</gene>
<comment type="catalytic activity">
    <reaction evidence="13">
        <text>L-tyrosine + 2-oxoglutarate = 3-(4-hydroxyphenyl)pyruvate + L-glutamate</text>
        <dbReference type="Rhea" id="RHEA:15093"/>
        <dbReference type="ChEBI" id="CHEBI:16810"/>
        <dbReference type="ChEBI" id="CHEBI:29985"/>
        <dbReference type="ChEBI" id="CHEBI:36242"/>
        <dbReference type="ChEBI" id="CHEBI:58315"/>
        <dbReference type="EC" id="2.6.1.5"/>
    </reaction>
</comment>
<dbReference type="GO" id="GO:0006559">
    <property type="term" value="P:L-phenylalanine catabolic process"/>
    <property type="evidence" value="ECO:0007669"/>
    <property type="project" value="UniProtKB-KW"/>
</dbReference>
<keyword evidence="7 17" id="KW-0032">Aminotransferase</keyword>
<evidence type="ECO:0000256" key="7">
    <source>
        <dbReference type="ARBA" id="ARBA00022576"/>
    </source>
</evidence>
<comment type="similarity">
    <text evidence="3 14">Belongs to the class-I pyridoxal-phosphate-dependent aminotransferase family.</text>
</comment>
<dbReference type="PANTHER" id="PTHR45744:SF2">
    <property type="entry name" value="TYROSINE AMINOTRANSFERASE"/>
    <property type="match status" value="1"/>
</dbReference>
<evidence type="ECO:0000256" key="13">
    <source>
        <dbReference type="ARBA" id="ARBA00047798"/>
    </source>
</evidence>
<evidence type="ECO:0000259" key="16">
    <source>
        <dbReference type="Pfam" id="PF00155"/>
    </source>
</evidence>
<dbReference type="Pfam" id="PF00155">
    <property type="entry name" value="Aminotran_1_2"/>
    <property type="match status" value="1"/>
</dbReference>
<comment type="cofactor">
    <cofactor evidence="1 14 15">
        <name>pyridoxal 5'-phosphate</name>
        <dbReference type="ChEBI" id="CHEBI:597326"/>
    </cofactor>
</comment>
<dbReference type="InterPro" id="IPR015424">
    <property type="entry name" value="PyrdxlP-dep_Trfase"/>
</dbReference>
<evidence type="ECO:0000256" key="10">
    <source>
        <dbReference type="ARBA" id="ARBA00022898"/>
    </source>
</evidence>
<evidence type="ECO:0000313" key="17">
    <source>
        <dbReference type="EMBL" id="KAL0487728.1"/>
    </source>
</evidence>
<keyword evidence="11" id="KW-0585">Phenylalanine catabolism</keyword>
<evidence type="ECO:0000256" key="2">
    <source>
        <dbReference type="ARBA" id="ARBA00005203"/>
    </source>
</evidence>
<dbReference type="PANTHER" id="PTHR45744">
    <property type="entry name" value="TYROSINE AMINOTRANSFERASE"/>
    <property type="match status" value="1"/>
</dbReference>
<dbReference type="EC" id="2.6.1.5" evidence="5"/>
<dbReference type="EMBL" id="JAOPGA020001370">
    <property type="protein sequence ID" value="KAL0487728.1"/>
    <property type="molecule type" value="Genomic_DNA"/>
</dbReference>
<evidence type="ECO:0000256" key="3">
    <source>
        <dbReference type="ARBA" id="ARBA00007441"/>
    </source>
</evidence>
<keyword evidence="8" id="KW-0808">Transferase</keyword>
<reference evidence="17 18" key="1">
    <citation type="submission" date="2024-03" db="EMBL/GenBank/DDBJ databases">
        <title>The Acrasis kona genome and developmental transcriptomes reveal deep origins of eukaryotic multicellular pathways.</title>
        <authorList>
            <person name="Sheikh S."/>
            <person name="Fu C.-J."/>
            <person name="Brown M.W."/>
            <person name="Baldauf S.L."/>
        </authorList>
    </citation>
    <scope>NUCLEOTIDE SEQUENCE [LARGE SCALE GENOMIC DNA]</scope>
    <source>
        <strain evidence="17 18">ATCC MYA-3509</strain>
    </source>
</reference>
<dbReference type="NCBIfam" id="TIGR01265">
    <property type="entry name" value="tyr_nico_aTase"/>
    <property type="match status" value="1"/>
</dbReference>
<evidence type="ECO:0000256" key="5">
    <source>
        <dbReference type="ARBA" id="ARBA00012749"/>
    </source>
</evidence>
<evidence type="ECO:0000256" key="11">
    <source>
        <dbReference type="ARBA" id="ARBA00023232"/>
    </source>
</evidence>
<evidence type="ECO:0000256" key="6">
    <source>
        <dbReference type="ARBA" id="ARBA00015959"/>
    </source>
</evidence>
<dbReference type="InterPro" id="IPR005957">
    <property type="entry name" value="Tyrosine_aminoTrfase"/>
</dbReference>
<dbReference type="PIRSF" id="PIRSF000517">
    <property type="entry name" value="Tyr_transaminase"/>
    <property type="match status" value="1"/>
</dbReference>
<dbReference type="GO" id="GO:0004838">
    <property type="term" value="F:L-tyrosine-2-oxoglutarate transaminase activity"/>
    <property type="evidence" value="ECO:0007669"/>
    <property type="project" value="InterPro"/>
</dbReference>
<evidence type="ECO:0000256" key="14">
    <source>
        <dbReference type="PIRNR" id="PIRNR000517"/>
    </source>
</evidence>
<keyword evidence="10 14" id="KW-0663">Pyridoxal phosphate</keyword>
<sequence>MRTQEQRQWAVQSSKVAMRTKNPIRMIVDKLDMNSVSKDKPLISLSIGDPTVFGNMDTDHSVSQSIARAVDTRRSNGYAHSCGFPHARKAVADKYSLSNHKLNENDVILASGASGALDIVIGAIADEHDNILVPTPGFSLYETLCGNKGIECRFYRLDSEKDWETDIDHMRSLINERTKAIIVNNPSNPCGSVYSPEHLKEIVAVAEEFCIPIIADEIYADMVFEGVKFTFLAEVTDTVPVISIGGLAKRYLVPGWRLGWVVLYDKLNILKDLREGMARLTTVILGPNTLVQAALPDVIHNTPQEFFDNINKQLSEHAKHTVNRVQKINGLSLSAPKGAMYCMVSIDVERFAEHTGGEIRDDITFAQALLKEESVVVLPGQCFRSPNYFRIVFCPSIEKLEEAYDRLESFCNRKLNLNK</sequence>
<evidence type="ECO:0000256" key="8">
    <source>
        <dbReference type="ARBA" id="ARBA00022679"/>
    </source>
</evidence>
<dbReference type="InterPro" id="IPR004839">
    <property type="entry name" value="Aminotransferase_I/II_large"/>
</dbReference>
<dbReference type="PRINTS" id="PR00753">
    <property type="entry name" value="ACCSYNTHASE"/>
</dbReference>